<proteinExistence type="predicted"/>
<dbReference type="InterPro" id="IPR002934">
    <property type="entry name" value="Polymerase_NTP_transf_dom"/>
</dbReference>
<accession>A0A5D4MDL7</accession>
<comment type="caution">
    <text evidence="5">The sequence shown here is derived from an EMBL/GenBank/DDBJ whole genome shotgun (WGS) entry which is preliminary data.</text>
</comment>
<feature type="region of interest" description="Disordered" evidence="2">
    <location>
        <begin position="1"/>
        <end position="32"/>
    </location>
</feature>
<protein>
    <submittedName>
        <fullName evidence="5">Nucleotidyltransferase</fullName>
    </submittedName>
</protein>
<keyword evidence="1 5" id="KW-0808">Transferase</keyword>
<dbReference type="AlphaFoldDB" id="A0A5D4MDL7"/>
<dbReference type="Pfam" id="PF01909">
    <property type="entry name" value="NTP_transf_2"/>
    <property type="match status" value="1"/>
</dbReference>
<dbReference type="InterPro" id="IPR043519">
    <property type="entry name" value="NT_sf"/>
</dbReference>
<evidence type="ECO:0000259" key="3">
    <source>
        <dbReference type="Pfam" id="PF01909"/>
    </source>
</evidence>
<dbReference type="Pfam" id="PF13427">
    <property type="entry name" value="AadA_C"/>
    <property type="match status" value="1"/>
</dbReference>
<dbReference type="InterPro" id="IPR025184">
    <property type="entry name" value="AadA_C"/>
</dbReference>
<organism evidence="5 6">
    <name type="scientific">Rossellomorea vietnamensis</name>
    <dbReference type="NCBI Taxonomy" id="218284"/>
    <lineage>
        <taxon>Bacteria</taxon>
        <taxon>Bacillati</taxon>
        <taxon>Bacillota</taxon>
        <taxon>Bacilli</taxon>
        <taxon>Bacillales</taxon>
        <taxon>Bacillaceae</taxon>
        <taxon>Rossellomorea</taxon>
    </lineage>
</organism>
<name>A0A5D4MDL7_9BACI</name>
<dbReference type="GO" id="GO:0016779">
    <property type="term" value="F:nucleotidyltransferase activity"/>
    <property type="evidence" value="ECO:0007669"/>
    <property type="project" value="InterPro"/>
</dbReference>
<evidence type="ECO:0000259" key="4">
    <source>
        <dbReference type="Pfam" id="PF13427"/>
    </source>
</evidence>
<evidence type="ECO:0000313" key="5">
    <source>
        <dbReference type="EMBL" id="TYR99974.1"/>
    </source>
</evidence>
<dbReference type="Proteomes" id="UP000325182">
    <property type="component" value="Unassembled WGS sequence"/>
</dbReference>
<evidence type="ECO:0000256" key="1">
    <source>
        <dbReference type="ARBA" id="ARBA00022679"/>
    </source>
</evidence>
<evidence type="ECO:0000256" key="2">
    <source>
        <dbReference type="SAM" id="MobiDB-lite"/>
    </source>
</evidence>
<reference evidence="5 6" key="1">
    <citation type="submission" date="2019-08" db="EMBL/GenBank/DDBJ databases">
        <title>Bacillus genomes from the desert of Cuatro Cienegas, Coahuila.</title>
        <authorList>
            <person name="Olmedo-Alvarez G."/>
        </authorList>
    </citation>
    <scope>NUCLEOTIDE SEQUENCE [LARGE SCALE GENOMIC DNA]</scope>
    <source>
        <strain evidence="5 6">CH128b_4D</strain>
    </source>
</reference>
<dbReference type="SUPFAM" id="SSF81301">
    <property type="entry name" value="Nucleotidyltransferase"/>
    <property type="match status" value="1"/>
</dbReference>
<gene>
    <name evidence="5" type="ORF">FZC84_09215</name>
</gene>
<feature type="domain" description="Adenylyltransferase AadA C-terminal" evidence="4">
    <location>
        <begin position="236"/>
        <end position="303"/>
    </location>
</feature>
<feature type="domain" description="Polymerase nucleotidyl transferase" evidence="3">
    <location>
        <begin position="84"/>
        <end position="125"/>
    </location>
</feature>
<evidence type="ECO:0000313" key="6">
    <source>
        <dbReference type="Proteomes" id="UP000325182"/>
    </source>
</evidence>
<sequence>MPNSDEAKIKRHQFRSDTPENRKSKKGFYRERQPFNTRKQINHLLHTTICRKQERGVSKMNQEVRDLLDQYTDSLKAWLPPELIAGSFLYGSLALGAYEEGRSDIDFLTVLSRDVTEGESKTIQSIHDDLRNHPLGKKMDGMYITESDLGKRNSEIAPYLFCQEGEIKRGHWDINAVTWFILKCKGIPLVGEHAVLQYQIGWDEVRKEMEYNINGYWKSKLNKQYLFLTDEWVEFAVCTVARILVTLEREDIVSKSEGLLSAGELVSTRWSPLFHEAVNLRMGKSGTSRMRRSIKTNQFLKEMISVCNERYFSG</sequence>
<dbReference type="EMBL" id="VTEG01000004">
    <property type="protein sequence ID" value="TYR99974.1"/>
    <property type="molecule type" value="Genomic_DNA"/>
</dbReference>